<gene>
    <name evidence="1" type="ORF">EZI54_04665</name>
</gene>
<keyword evidence="2" id="KW-1185">Reference proteome</keyword>
<evidence type="ECO:0000313" key="1">
    <source>
        <dbReference type="EMBL" id="TBW58151.1"/>
    </source>
</evidence>
<protein>
    <submittedName>
        <fullName evidence="1">Uncharacterized protein</fullName>
    </submittedName>
</protein>
<dbReference type="EMBL" id="SJDL01000005">
    <property type="protein sequence ID" value="TBW58151.1"/>
    <property type="molecule type" value="Genomic_DNA"/>
</dbReference>
<reference evidence="1 2" key="1">
    <citation type="submission" date="2019-02" db="EMBL/GenBank/DDBJ databases">
        <title>Marinobacter halodurans sp. nov., a marine bacterium isolated from sea tidal flat.</title>
        <authorList>
            <person name="Yoo Y."/>
            <person name="Lee D.W."/>
            <person name="Kim B.S."/>
            <person name="Kim J.-J."/>
        </authorList>
    </citation>
    <scope>NUCLEOTIDE SEQUENCE [LARGE SCALE GENOMIC DNA]</scope>
    <source>
        <strain evidence="1 2">YJ-S3-2</strain>
    </source>
</reference>
<name>A0ABY1ZR60_9GAMM</name>
<comment type="caution">
    <text evidence="1">The sequence shown here is derived from an EMBL/GenBank/DDBJ whole genome shotgun (WGS) entry which is preliminary data.</text>
</comment>
<evidence type="ECO:0000313" key="2">
    <source>
        <dbReference type="Proteomes" id="UP000313645"/>
    </source>
</evidence>
<sequence>MPQLVITSGPRRLSLALVVLSAAVLGSARPIDIPDRYTPPAETPDLILPARALAWATADNTRSPS</sequence>
<proteinExistence type="predicted"/>
<organism evidence="1 2">
    <name type="scientific">Marinobacter halodurans</name>
    <dbReference type="NCBI Taxonomy" id="2528979"/>
    <lineage>
        <taxon>Bacteria</taxon>
        <taxon>Pseudomonadati</taxon>
        <taxon>Pseudomonadota</taxon>
        <taxon>Gammaproteobacteria</taxon>
        <taxon>Pseudomonadales</taxon>
        <taxon>Marinobacteraceae</taxon>
        <taxon>Marinobacter</taxon>
    </lineage>
</organism>
<accession>A0ABY1ZR60</accession>
<dbReference type="Proteomes" id="UP000313645">
    <property type="component" value="Unassembled WGS sequence"/>
</dbReference>